<dbReference type="PANTHER" id="PTHR12526:SF510">
    <property type="entry name" value="D-INOSITOL 3-PHOSPHATE GLYCOSYLTRANSFERASE"/>
    <property type="match status" value="1"/>
</dbReference>
<gene>
    <name evidence="5" type="ORF">J421_2489</name>
</gene>
<evidence type="ECO:0000256" key="1">
    <source>
        <dbReference type="ARBA" id="ARBA00022676"/>
    </source>
</evidence>
<dbReference type="Pfam" id="PF13439">
    <property type="entry name" value="Glyco_transf_4"/>
    <property type="match status" value="1"/>
</dbReference>
<keyword evidence="2 5" id="KW-0808">Transferase</keyword>
<dbReference type="PANTHER" id="PTHR12526">
    <property type="entry name" value="GLYCOSYLTRANSFERASE"/>
    <property type="match status" value="1"/>
</dbReference>
<dbReference type="EMBL" id="CP007128">
    <property type="protein sequence ID" value="AHG90026.1"/>
    <property type="molecule type" value="Genomic_DNA"/>
</dbReference>
<dbReference type="GO" id="GO:0016757">
    <property type="term" value="F:glycosyltransferase activity"/>
    <property type="evidence" value="ECO:0007669"/>
    <property type="project" value="UniProtKB-KW"/>
</dbReference>
<reference evidence="5 6" key="1">
    <citation type="journal article" date="2014" name="Genome Announc.">
        <title>Genome Sequence and Methylome of Soil Bacterium Gemmatirosa kalamazoonensis KBS708T, a Member of the Rarely Cultivated Gemmatimonadetes Phylum.</title>
        <authorList>
            <person name="Debruyn J.M."/>
            <person name="Radosevich M."/>
            <person name="Wommack K.E."/>
            <person name="Polson S.W."/>
            <person name="Hauser L.J."/>
            <person name="Fawaz M.N."/>
            <person name="Korlach J."/>
            <person name="Tsai Y.C."/>
        </authorList>
    </citation>
    <scope>NUCLEOTIDE SEQUENCE [LARGE SCALE GENOMIC DNA]</scope>
    <source>
        <strain evidence="5 6">KBS708</strain>
    </source>
</reference>
<feature type="domain" description="Glycosyltransferase subfamily 4-like N-terminal" evidence="4">
    <location>
        <begin position="40"/>
        <end position="196"/>
    </location>
</feature>
<dbReference type="SUPFAM" id="SSF53756">
    <property type="entry name" value="UDP-Glycosyltransferase/glycogen phosphorylase"/>
    <property type="match status" value="1"/>
</dbReference>
<dbReference type="InterPro" id="IPR028098">
    <property type="entry name" value="Glyco_trans_4-like_N"/>
</dbReference>
<dbReference type="Gene3D" id="3.40.50.2000">
    <property type="entry name" value="Glycogen Phosphorylase B"/>
    <property type="match status" value="2"/>
</dbReference>
<dbReference type="OrthoDB" id="9768937at2"/>
<keyword evidence="1" id="KW-0328">Glycosyltransferase</keyword>
<dbReference type="Proteomes" id="UP000019151">
    <property type="component" value="Chromosome"/>
</dbReference>
<proteinExistence type="predicted"/>
<sequence length="405" mass="43970">MTSGTVTGPAESRGAPAREVRRLAGGRPLRIVLASETEVIGGAEMMLLHLTRTLQARGHEVHFVSPLHKRDWLGERLRELGTATHSVEFRRALDPAAVRQLRTIVRRVDADVVHSHMFGMAVYGTAATRLTRVPHVISMHGTGHETAERRRRIALRWAFRQSDVVIAVSRGLREELRGLLGRSAADRMRILYNGVPDVRGDGTAIRRELALAPHELLVVAVGNLFHNKAHLNLLKALAQLPPELPWRVAIAGREEEATDDLRAFIAAQGWERRAHLLGSRRDVTDLLAAADVYAMPSLREALPMSLLEAMMSGTPVIASQVGGIPEVVTDGVDGLLVPPGDVSALAAAVRRLLGDRDLRASVGAAGRTRALADFSLQAMTEAHEAVYDEVARRGAGRPSTAPGSR</sequence>
<evidence type="ECO:0000256" key="2">
    <source>
        <dbReference type="ARBA" id="ARBA00022679"/>
    </source>
</evidence>
<dbReference type="InterPro" id="IPR001296">
    <property type="entry name" value="Glyco_trans_1"/>
</dbReference>
<dbReference type="Pfam" id="PF00534">
    <property type="entry name" value="Glycos_transf_1"/>
    <property type="match status" value="1"/>
</dbReference>
<dbReference type="HOGENOM" id="CLU_009583_0_3_0"/>
<keyword evidence="6" id="KW-1185">Reference proteome</keyword>
<name>W0RGX0_9BACT</name>
<protein>
    <submittedName>
        <fullName evidence="5">Glycosyl transferase group 1</fullName>
    </submittedName>
</protein>
<evidence type="ECO:0000259" key="3">
    <source>
        <dbReference type="Pfam" id="PF00534"/>
    </source>
</evidence>
<evidence type="ECO:0000259" key="4">
    <source>
        <dbReference type="Pfam" id="PF13439"/>
    </source>
</evidence>
<organism evidence="5 6">
    <name type="scientific">Gemmatirosa kalamazoonensis</name>
    <dbReference type="NCBI Taxonomy" id="861299"/>
    <lineage>
        <taxon>Bacteria</taxon>
        <taxon>Pseudomonadati</taxon>
        <taxon>Gemmatimonadota</taxon>
        <taxon>Gemmatimonadia</taxon>
        <taxon>Gemmatimonadales</taxon>
        <taxon>Gemmatimonadaceae</taxon>
        <taxon>Gemmatirosa</taxon>
    </lineage>
</organism>
<evidence type="ECO:0000313" key="5">
    <source>
        <dbReference type="EMBL" id="AHG90026.1"/>
    </source>
</evidence>
<dbReference type="KEGG" id="gba:J421_2489"/>
<evidence type="ECO:0000313" key="6">
    <source>
        <dbReference type="Proteomes" id="UP000019151"/>
    </source>
</evidence>
<feature type="domain" description="Glycosyl transferase family 1" evidence="3">
    <location>
        <begin position="204"/>
        <end position="368"/>
    </location>
</feature>
<dbReference type="InParanoid" id="W0RGX0"/>
<dbReference type="AlphaFoldDB" id="W0RGX0"/>
<dbReference type="RefSeq" id="WP_025411501.1">
    <property type="nucleotide sequence ID" value="NZ_CP007128.1"/>
</dbReference>
<dbReference type="CDD" id="cd03801">
    <property type="entry name" value="GT4_PimA-like"/>
    <property type="match status" value="1"/>
</dbReference>
<dbReference type="STRING" id="861299.J421_2489"/>
<accession>W0RGX0</accession>
<dbReference type="eggNOG" id="COG0438">
    <property type="taxonomic scope" value="Bacteria"/>
</dbReference>